<dbReference type="GO" id="GO:0003677">
    <property type="term" value="F:DNA binding"/>
    <property type="evidence" value="ECO:0007669"/>
    <property type="project" value="UniProtKB-KW"/>
</dbReference>
<feature type="domain" description="Rv2175c C-terminal" evidence="1">
    <location>
        <begin position="48"/>
        <end position="96"/>
    </location>
</feature>
<dbReference type="EMBL" id="CP063213">
    <property type="protein sequence ID" value="QOR46631.1"/>
    <property type="molecule type" value="Genomic_DNA"/>
</dbReference>
<dbReference type="Pfam" id="PF18367">
    <property type="entry name" value="Rv2175c_C"/>
    <property type="match status" value="1"/>
</dbReference>
<proteinExistence type="predicted"/>
<accession>A0A7M1QXT4</accession>
<gene>
    <name evidence="2" type="ORF">INS88_04435</name>
</gene>
<sequence length="102" mass="11315">MLGIRQQSVRSMLSDKKLLAVRRGPNHALSISADQIVEKDGVHVALPSLHGTLTMLADRGYSDEEAHTWLYSQEPELGTTPMQALREGRHRAVRRVVVGLGF</sequence>
<organism evidence="2 3">
    <name type="scientific">Trueperella pecoris</name>
    <dbReference type="NCBI Taxonomy" id="2733571"/>
    <lineage>
        <taxon>Bacteria</taxon>
        <taxon>Bacillati</taxon>
        <taxon>Actinomycetota</taxon>
        <taxon>Actinomycetes</taxon>
        <taxon>Actinomycetales</taxon>
        <taxon>Actinomycetaceae</taxon>
        <taxon>Trueperella</taxon>
    </lineage>
</organism>
<name>A0A7M1QXT4_9ACTO</name>
<dbReference type="InterPro" id="IPR041098">
    <property type="entry name" value="Rv2175c_C"/>
</dbReference>
<dbReference type="Proteomes" id="UP000595053">
    <property type="component" value="Chromosome"/>
</dbReference>
<reference evidence="2 3" key="1">
    <citation type="submission" date="2020-10" db="EMBL/GenBank/DDBJ databases">
        <title>Trueperella pecoris sp. nov. isolated from bovine and porcine specimens.</title>
        <authorList>
            <person name="Schoenecker L."/>
            <person name="Schnydrig P."/>
            <person name="Brodard I."/>
            <person name="Thomann A."/>
            <person name="Hemphill A."/>
            <person name="Rodriguez-Campos S."/>
            <person name="Perreten V."/>
            <person name="Jores J."/>
            <person name="Kittl S."/>
        </authorList>
    </citation>
    <scope>NUCLEOTIDE SEQUENCE [LARGE SCALE GENOMIC DNA]</scope>
    <source>
        <strain evidence="2 3">15A0121</strain>
    </source>
</reference>
<keyword evidence="2" id="KW-0238">DNA-binding</keyword>
<dbReference type="AlphaFoldDB" id="A0A7M1QXT4"/>
<protein>
    <submittedName>
        <fullName evidence="2">DNA-binding protein</fullName>
    </submittedName>
</protein>
<evidence type="ECO:0000313" key="3">
    <source>
        <dbReference type="Proteomes" id="UP000595053"/>
    </source>
</evidence>
<evidence type="ECO:0000313" key="2">
    <source>
        <dbReference type="EMBL" id="QOR46631.1"/>
    </source>
</evidence>
<evidence type="ECO:0000259" key="1">
    <source>
        <dbReference type="Pfam" id="PF18367"/>
    </source>
</evidence>
<keyword evidence="3" id="KW-1185">Reference proteome</keyword>